<dbReference type="Proteomes" id="UP001234297">
    <property type="component" value="Chromosome 12"/>
</dbReference>
<name>A0ACC2K4V8_PERAE</name>
<protein>
    <submittedName>
        <fullName evidence="1">Uncharacterized protein</fullName>
    </submittedName>
</protein>
<proteinExistence type="predicted"/>
<dbReference type="EMBL" id="CM056820">
    <property type="protein sequence ID" value="KAJ8616163.1"/>
    <property type="molecule type" value="Genomic_DNA"/>
</dbReference>
<reference evidence="1 2" key="1">
    <citation type="journal article" date="2022" name="Hortic Res">
        <title>A haplotype resolved chromosomal level avocado genome allows analysis of novel avocado genes.</title>
        <authorList>
            <person name="Nath O."/>
            <person name="Fletcher S.J."/>
            <person name="Hayward A."/>
            <person name="Shaw L.M."/>
            <person name="Masouleh A.K."/>
            <person name="Furtado A."/>
            <person name="Henry R.J."/>
            <person name="Mitter N."/>
        </authorList>
    </citation>
    <scope>NUCLEOTIDE SEQUENCE [LARGE SCALE GENOMIC DNA]</scope>
    <source>
        <strain evidence="2">cv. Hass</strain>
    </source>
</reference>
<sequence>MAFTHKILLCYSILLLLAVLERSSKSVHASMPSFDDTYQLIAAPDLDHIDAHDPAPPRHVNHEWTTSPPELYTDAHEPRPSNDDCDQLTSPPAKYHIDNGSPPSKLNIDTPVSPPSRNDTDDSTALPDHDVTGAESTDETCYDPCSQIPKRCSIFCMAKGYTGGICMPKTIIKPNPLCCCV</sequence>
<comment type="caution">
    <text evidence="1">The sequence shown here is derived from an EMBL/GenBank/DDBJ whole genome shotgun (WGS) entry which is preliminary data.</text>
</comment>
<accession>A0ACC2K4V8</accession>
<evidence type="ECO:0000313" key="2">
    <source>
        <dbReference type="Proteomes" id="UP001234297"/>
    </source>
</evidence>
<gene>
    <name evidence="1" type="ORF">MRB53_035535</name>
</gene>
<keyword evidence="2" id="KW-1185">Reference proteome</keyword>
<evidence type="ECO:0000313" key="1">
    <source>
        <dbReference type="EMBL" id="KAJ8616163.1"/>
    </source>
</evidence>
<organism evidence="1 2">
    <name type="scientific">Persea americana</name>
    <name type="common">Avocado</name>
    <dbReference type="NCBI Taxonomy" id="3435"/>
    <lineage>
        <taxon>Eukaryota</taxon>
        <taxon>Viridiplantae</taxon>
        <taxon>Streptophyta</taxon>
        <taxon>Embryophyta</taxon>
        <taxon>Tracheophyta</taxon>
        <taxon>Spermatophyta</taxon>
        <taxon>Magnoliopsida</taxon>
        <taxon>Magnoliidae</taxon>
        <taxon>Laurales</taxon>
        <taxon>Lauraceae</taxon>
        <taxon>Persea</taxon>
    </lineage>
</organism>